<evidence type="ECO:0000256" key="5">
    <source>
        <dbReference type="ARBA" id="ARBA00022723"/>
    </source>
</evidence>
<dbReference type="SMART" id="SM00663">
    <property type="entry name" value="RPOLA_N"/>
    <property type="match status" value="1"/>
</dbReference>
<dbReference type="Proteomes" id="UP000054047">
    <property type="component" value="Unassembled WGS sequence"/>
</dbReference>
<dbReference type="GO" id="GO:0031981">
    <property type="term" value="C:nuclear lumen"/>
    <property type="evidence" value="ECO:0007669"/>
    <property type="project" value="UniProtKB-ARBA"/>
</dbReference>
<dbReference type="GO" id="GO:0000428">
    <property type="term" value="C:DNA-directed RNA polymerase complex"/>
    <property type="evidence" value="ECO:0007669"/>
    <property type="project" value="UniProtKB-KW"/>
</dbReference>
<dbReference type="GO" id="GO:0006351">
    <property type="term" value="P:DNA-templated transcription"/>
    <property type="evidence" value="ECO:0007669"/>
    <property type="project" value="InterPro"/>
</dbReference>
<dbReference type="Pfam" id="PF00623">
    <property type="entry name" value="RNA_pol_Rpb1_2"/>
    <property type="match status" value="1"/>
</dbReference>
<dbReference type="PANTHER" id="PTHR48446:SF1">
    <property type="entry name" value="DNA-DIRECTED RNA POLYMERASE SUBUNIT BETA' N-TERMINAL SECTION"/>
    <property type="match status" value="1"/>
</dbReference>
<reference evidence="11 12" key="1">
    <citation type="submission" date="2013-12" db="EMBL/GenBank/DDBJ databases">
        <title>Draft genome of the parsitic nematode Ancylostoma duodenale.</title>
        <authorList>
            <person name="Mitreva M."/>
        </authorList>
    </citation>
    <scope>NUCLEOTIDE SEQUENCE [LARGE SCALE GENOMIC DNA]</scope>
    <source>
        <strain evidence="11 12">Zhejiang</strain>
    </source>
</reference>
<dbReference type="InterPro" id="IPR015700">
    <property type="entry name" value="RPC1"/>
</dbReference>
<dbReference type="Gene3D" id="3.30.1490.180">
    <property type="entry name" value="RNA polymerase ii"/>
    <property type="match status" value="1"/>
</dbReference>
<gene>
    <name evidence="11" type="ORF">ANCDUO_14802</name>
</gene>
<dbReference type="Gene3D" id="2.40.40.20">
    <property type="match status" value="1"/>
</dbReference>
<accession>A0A0C2G279</accession>
<evidence type="ECO:0000256" key="1">
    <source>
        <dbReference type="ARBA" id="ARBA00004123"/>
    </source>
</evidence>
<protein>
    <recommendedName>
        <fullName evidence="9">DNA-directed RNA polymerase subunit</fullName>
        <ecNumber evidence="9">2.7.7.6</ecNumber>
    </recommendedName>
</protein>
<dbReference type="InterPro" id="IPR006592">
    <property type="entry name" value="RNA_pol_N"/>
</dbReference>
<dbReference type="OrthoDB" id="270392at2759"/>
<keyword evidence="3 9" id="KW-0808">Transferase</keyword>
<dbReference type="InterPro" id="IPR007080">
    <property type="entry name" value="RNA_pol_Rpb1_1"/>
</dbReference>
<dbReference type="Pfam" id="PF04997">
    <property type="entry name" value="RNA_pol_Rpb1_1"/>
    <property type="match status" value="1"/>
</dbReference>
<keyword evidence="2 9" id="KW-0240">DNA-directed RNA polymerase</keyword>
<comment type="similarity">
    <text evidence="9">Belongs to the RNA polymerase beta' chain family.</text>
</comment>
<dbReference type="InterPro" id="IPR000722">
    <property type="entry name" value="RNA_pol_asu"/>
</dbReference>
<evidence type="ECO:0000256" key="9">
    <source>
        <dbReference type="RuleBase" id="RU004279"/>
    </source>
</evidence>
<name>A0A0C2G279_9BILA</name>
<keyword evidence="8" id="KW-0539">Nucleus</keyword>
<keyword evidence="6" id="KW-0862">Zinc</keyword>
<comment type="function">
    <text evidence="9">DNA-dependent RNA polymerase catalyzes the transcription of DNA into RNA using the four ribonucleoside triphosphates as substrates.</text>
</comment>
<comment type="catalytic activity">
    <reaction evidence="9">
        <text>RNA(n) + a ribonucleoside 5'-triphosphate = RNA(n+1) + diphosphate</text>
        <dbReference type="Rhea" id="RHEA:21248"/>
        <dbReference type="Rhea" id="RHEA-COMP:14527"/>
        <dbReference type="Rhea" id="RHEA-COMP:17342"/>
        <dbReference type="ChEBI" id="CHEBI:33019"/>
        <dbReference type="ChEBI" id="CHEBI:61557"/>
        <dbReference type="ChEBI" id="CHEBI:140395"/>
        <dbReference type="EC" id="2.7.7.6"/>
    </reaction>
</comment>
<dbReference type="EMBL" id="KN737979">
    <property type="protein sequence ID" value="KIH55050.1"/>
    <property type="molecule type" value="Genomic_DNA"/>
</dbReference>
<evidence type="ECO:0000256" key="6">
    <source>
        <dbReference type="ARBA" id="ARBA00022833"/>
    </source>
</evidence>
<keyword evidence="12" id="KW-1185">Reference proteome</keyword>
<evidence type="ECO:0000256" key="8">
    <source>
        <dbReference type="ARBA" id="ARBA00023242"/>
    </source>
</evidence>
<keyword evidence="4 9" id="KW-0548">Nucleotidyltransferase</keyword>
<feature type="domain" description="RNA polymerase N-terminal" evidence="10">
    <location>
        <begin position="194"/>
        <end position="364"/>
    </location>
</feature>
<evidence type="ECO:0000256" key="7">
    <source>
        <dbReference type="ARBA" id="ARBA00023163"/>
    </source>
</evidence>
<evidence type="ECO:0000259" key="10">
    <source>
        <dbReference type="SMART" id="SM00663"/>
    </source>
</evidence>
<keyword evidence="7 9" id="KW-0804">Transcription</keyword>
<comment type="subcellular location">
    <subcellularLocation>
        <location evidence="1">Nucleus</location>
    </subcellularLocation>
</comment>
<organism evidence="11 12">
    <name type="scientific">Ancylostoma duodenale</name>
    <dbReference type="NCBI Taxonomy" id="51022"/>
    <lineage>
        <taxon>Eukaryota</taxon>
        <taxon>Metazoa</taxon>
        <taxon>Ecdysozoa</taxon>
        <taxon>Nematoda</taxon>
        <taxon>Chromadorea</taxon>
        <taxon>Rhabditida</taxon>
        <taxon>Rhabditina</taxon>
        <taxon>Rhabditomorpha</taxon>
        <taxon>Strongyloidea</taxon>
        <taxon>Ancylostomatidae</taxon>
        <taxon>Ancylostomatinae</taxon>
        <taxon>Ancylostoma</taxon>
    </lineage>
</organism>
<evidence type="ECO:0000256" key="3">
    <source>
        <dbReference type="ARBA" id="ARBA00022679"/>
    </source>
</evidence>
<keyword evidence="5" id="KW-0479">Metal-binding</keyword>
<dbReference type="AlphaFoldDB" id="A0A0C2G279"/>
<evidence type="ECO:0000256" key="2">
    <source>
        <dbReference type="ARBA" id="ARBA00022478"/>
    </source>
</evidence>
<dbReference type="GO" id="GO:0003677">
    <property type="term" value="F:DNA binding"/>
    <property type="evidence" value="ECO:0007669"/>
    <property type="project" value="InterPro"/>
</dbReference>
<dbReference type="GO" id="GO:0046872">
    <property type="term" value="F:metal ion binding"/>
    <property type="evidence" value="ECO:0007669"/>
    <property type="project" value="UniProtKB-KW"/>
</dbReference>
<evidence type="ECO:0000313" key="11">
    <source>
        <dbReference type="EMBL" id="KIH55050.1"/>
    </source>
</evidence>
<evidence type="ECO:0000313" key="12">
    <source>
        <dbReference type="Proteomes" id="UP000054047"/>
    </source>
</evidence>
<dbReference type="PANTHER" id="PTHR48446">
    <property type="entry name" value="DNA-DIRECTED RNA POLYMERASE SUBUNIT BETA' N-TERMINAL SECTION"/>
    <property type="match status" value="1"/>
</dbReference>
<dbReference type="SUPFAM" id="SSF64484">
    <property type="entry name" value="beta and beta-prime subunits of DNA dependent RNA-polymerase"/>
    <property type="match status" value="1"/>
</dbReference>
<dbReference type="GO" id="GO:0003899">
    <property type="term" value="F:DNA-directed RNA polymerase activity"/>
    <property type="evidence" value="ECO:0007669"/>
    <property type="project" value="UniProtKB-EC"/>
</dbReference>
<evidence type="ECO:0000256" key="4">
    <source>
        <dbReference type="ARBA" id="ARBA00022695"/>
    </source>
</evidence>
<dbReference type="EC" id="2.7.7.6" evidence="9"/>
<sequence>MGKEQFRDFDLTRKVAGIKFMAGDSDFMRQTAHVKILTSRLYENVPGKFIPAQCGPLDLRLSCSGLLLGDEQRAYFLRQISNPNLEYIKRKAIHECIVASCKKTNPCSRCGKRNGMVKKASGSVMKIVYSHAITEESSLEYTTATTANSDLSTALSRAKFTLLNPLRVQKLFSNISEEDIAIVMARSGEIKHPSDLLLTRIPVPPPGTTEDDITMKLSEIILINEVLRKHKVDGAPVKTVTEAWDHLQIQVALYFNSELSGLPMELQPKKPMRAFTQRLKGKQGRFRGNLSGKRVDFSARTVISPDPNLRIDEIPIHIALTLTFPEVVNCYNIDRMRRLILNGCDSHPGANYVIDRVTGVKRLLK</sequence>
<proteinExistence type="inferred from homology"/>